<protein>
    <submittedName>
        <fullName evidence="2">Uncharacterized protein</fullName>
    </submittedName>
</protein>
<name>A0ABQ5U128_9PROT</name>
<reference evidence="2" key="1">
    <citation type="journal article" date="2014" name="Int. J. Syst. Evol. Microbiol.">
        <title>Complete genome of a new Firmicutes species belonging to the dominant human colonic microbiota ('Ruminococcus bicirculans') reveals two chromosomes and a selective capacity to utilize plant glucans.</title>
        <authorList>
            <consortium name="NISC Comparative Sequencing Program"/>
            <person name="Wegmann U."/>
            <person name="Louis P."/>
            <person name="Goesmann A."/>
            <person name="Henrissat B."/>
            <person name="Duncan S.H."/>
            <person name="Flint H.J."/>
        </authorList>
    </citation>
    <scope>NUCLEOTIDE SEQUENCE</scope>
    <source>
        <strain evidence="2">NBRC 103408</strain>
    </source>
</reference>
<keyword evidence="1" id="KW-0472">Membrane</keyword>
<keyword evidence="1" id="KW-0812">Transmembrane</keyword>
<keyword evidence="1" id="KW-1133">Transmembrane helix</keyword>
<keyword evidence="3" id="KW-1185">Reference proteome</keyword>
<feature type="transmembrane region" description="Helical" evidence="1">
    <location>
        <begin position="37"/>
        <end position="54"/>
    </location>
</feature>
<evidence type="ECO:0000313" key="2">
    <source>
        <dbReference type="EMBL" id="GLQ05356.1"/>
    </source>
</evidence>
<gene>
    <name evidence="2" type="ORF">GCM10007924_05770</name>
</gene>
<accession>A0ABQ5U128</accession>
<evidence type="ECO:0000313" key="3">
    <source>
        <dbReference type="Proteomes" id="UP001161409"/>
    </source>
</evidence>
<dbReference type="RefSeq" id="WP_169559362.1">
    <property type="nucleotide sequence ID" value="NZ_BSNF01000001.1"/>
</dbReference>
<dbReference type="Proteomes" id="UP001161409">
    <property type="component" value="Unassembled WGS sequence"/>
</dbReference>
<sequence length="55" mass="6184">MLLKILLIAFVALFIGRLLFAKKLKEMGKAADRSINLFLIAIAVYLALQALIFYV</sequence>
<evidence type="ECO:0000256" key="1">
    <source>
        <dbReference type="SAM" id="Phobius"/>
    </source>
</evidence>
<reference evidence="2" key="2">
    <citation type="submission" date="2023-01" db="EMBL/GenBank/DDBJ databases">
        <title>Draft genome sequence of Sneathiella chinensis strain NBRC 103408.</title>
        <authorList>
            <person name="Sun Q."/>
            <person name="Mori K."/>
        </authorList>
    </citation>
    <scope>NUCLEOTIDE SEQUENCE</scope>
    <source>
        <strain evidence="2">NBRC 103408</strain>
    </source>
</reference>
<proteinExistence type="predicted"/>
<organism evidence="2 3">
    <name type="scientific">Sneathiella chinensis</name>
    <dbReference type="NCBI Taxonomy" id="349750"/>
    <lineage>
        <taxon>Bacteria</taxon>
        <taxon>Pseudomonadati</taxon>
        <taxon>Pseudomonadota</taxon>
        <taxon>Alphaproteobacteria</taxon>
        <taxon>Sneathiellales</taxon>
        <taxon>Sneathiellaceae</taxon>
        <taxon>Sneathiella</taxon>
    </lineage>
</organism>
<comment type="caution">
    <text evidence="2">The sequence shown here is derived from an EMBL/GenBank/DDBJ whole genome shotgun (WGS) entry which is preliminary data.</text>
</comment>
<dbReference type="EMBL" id="BSNF01000001">
    <property type="protein sequence ID" value="GLQ05356.1"/>
    <property type="molecule type" value="Genomic_DNA"/>
</dbReference>